<reference evidence="3" key="1">
    <citation type="journal article" date="2019" name="Int. J. Syst. Evol. Microbiol.">
        <title>The Global Catalogue of Microorganisms (GCM) 10K type strain sequencing project: providing services to taxonomists for standard genome sequencing and annotation.</title>
        <authorList>
            <consortium name="The Broad Institute Genomics Platform"/>
            <consortium name="The Broad Institute Genome Sequencing Center for Infectious Disease"/>
            <person name="Wu L."/>
            <person name="Ma J."/>
        </authorList>
    </citation>
    <scope>NUCLEOTIDE SEQUENCE [LARGE SCALE GENOMIC DNA]</scope>
    <source>
        <strain evidence="3">JCM 18285</strain>
    </source>
</reference>
<accession>A0ABP9GHI4</accession>
<dbReference type="InterPro" id="IPR052935">
    <property type="entry name" value="Mg2+_PAP"/>
</dbReference>
<evidence type="ECO:0000313" key="2">
    <source>
        <dbReference type="EMBL" id="GAA4933127.1"/>
    </source>
</evidence>
<evidence type="ECO:0000313" key="3">
    <source>
        <dbReference type="Proteomes" id="UP001501302"/>
    </source>
</evidence>
<dbReference type="EMBL" id="BAABJJ010000002">
    <property type="protein sequence ID" value="GAA4933127.1"/>
    <property type="molecule type" value="Genomic_DNA"/>
</dbReference>
<name>A0ABP9GHI4_9FLAO</name>
<sequence length="332" mass="38566">MFKKDPLQIIAFQTYGTPNHVYLRGRAIEDESIDLEQKGKFKLLLNAWKRFETDEIKNTELIIRLGNDTCFYTKTDNKGYFLLDEKVDDISNYANEAGWVQLEFSYREKHLTRTIQLDNRFPGEMLIPSNKASFGIISDIDDTILHTGLSSILKWRVLINTFLISAGKRIPLEGAPEFYNLLHQGKTGHDANPIFYVSHSPWNLYRYLEFFLKQNSFPKGPILLRSFKDIFKKNSGDSPQKQIEIVNILKTYPKLKFILIGDSGEHDPDIYKEIAEAYPKRILAIYLHSVNHKKKMLHVSRLFKDYKRTPVLLVDSSYLAIEHAKENGFIRG</sequence>
<dbReference type="Pfam" id="PF09949">
    <property type="entry name" value="APP1_cat"/>
    <property type="match status" value="1"/>
</dbReference>
<dbReference type="RefSeq" id="WP_345189599.1">
    <property type="nucleotide sequence ID" value="NZ_BAABJJ010000002.1"/>
</dbReference>
<dbReference type="PANTHER" id="PTHR28208:SF3">
    <property type="entry name" value="PHOSPHATIDATE PHOSPHATASE APP1"/>
    <property type="match status" value="1"/>
</dbReference>
<comment type="caution">
    <text evidence="2">The sequence shown here is derived from an EMBL/GenBank/DDBJ whole genome shotgun (WGS) entry which is preliminary data.</text>
</comment>
<evidence type="ECO:0000259" key="1">
    <source>
        <dbReference type="Pfam" id="PF09949"/>
    </source>
</evidence>
<organism evidence="2 3">
    <name type="scientific">Algibacter agarivorans</name>
    <dbReference type="NCBI Taxonomy" id="1109741"/>
    <lineage>
        <taxon>Bacteria</taxon>
        <taxon>Pseudomonadati</taxon>
        <taxon>Bacteroidota</taxon>
        <taxon>Flavobacteriia</taxon>
        <taxon>Flavobacteriales</taxon>
        <taxon>Flavobacteriaceae</taxon>
        <taxon>Algibacter</taxon>
    </lineage>
</organism>
<proteinExistence type="predicted"/>
<dbReference type="InterPro" id="IPR019236">
    <property type="entry name" value="APP1_cat"/>
</dbReference>
<dbReference type="Proteomes" id="UP001501302">
    <property type="component" value="Unassembled WGS sequence"/>
</dbReference>
<protein>
    <submittedName>
        <fullName evidence="2">DUF2183 domain-containing protein</fullName>
    </submittedName>
</protein>
<feature type="domain" description="Phosphatidate phosphatase APP1 catalytic" evidence="1">
    <location>
        <begin position="134"/>
        <end position="288"/>
    </location>
</feature>
<keyword evidence="3" id="KW-1185">Reference proteome</keyword>
<gene>
    <name evidence="2" type="ORF">GCM10023314_01930</name>
</gene>
<dbReference type="PANTHER" id="PTHR28208">
    <property type="entry name" value="PHOSPHATIDATE PHOSPHATASE APP1"/>
    <property type="match status" value="1"/>
</dbReference>